<protein>
    <submittedName>
        <fullName evidence="1">DNA-binding protein</fullName>
    </submittedName>
    <submittedName>
        <fullName evidence="2">DNA-binding transcriptional regulator Cro</fullName>
    </submittedName>
</protein>
<organism evidence="1">
    <name type="scientific">Aeromonas salmonicida subsp. salmonicida</name>
    <dbReference type="NCBI Taxonomy" id="29491"/>
    <lineage>
        <taxon>Bacteria</taxon>
        <taxon>Pseudomonadati</taxon>
        <taxon>Pseudomonadota</taxon>
        <taxon>Gammaproteobacteria</taxon>
        <taxon>Aeromonadales</taxon>
        <taxon>Aeromonadaceae</taxon>
        <taxon>Aeromonas</taxon>
    </lineage>
</organism>
<evidence type="ECO:0000313" key="1">
    <source>
        <dbReference type="EMBL" id="AIZ49707.1"/>
    </source>
</evidence>
<dbReference type="Gene3D" id="1.10.260.40">
    <property type="entry name" value="lambda repressor-like DNA-binding domains"/>
    <property type="match status" value="1"/>
</dbReference>
<name>A0A0B0EZG0_AERSS</name>
<evidence type="ECO:0000313" key="2">
    <source>
        <dbReference type="EMBL" id="AKD43420.1"/>
    </source>
</evidence>
<dbReference type="GO" id="GO:0003677">
    <property type="term" value="F:DNA binding"/>
    <property type="evidence" value="ECO:0007669"/>
    <property type="project" value="UniProtKB-KW"/>
</dbReference>
<dbReference type="InterPro" id="IPR010982">
    <property type="entry name" value="Lambda_DNA-bd_dom_sf"/>
</dbReference>
<sequence length="72" mass="7736">MHIDEPIKFFGSAAKAAKAIGYNRVCFNDWRKKNGGIVSPKAAALFVSASKGVLDFGFSHYANAEVDTKEAA</sequence>
<reference evidence="1" key="1">
    <citation type="submission" date="2014-03" db="EMBL/GenBank/DDBJ databases">
        <authorList>
            <person name="Emond-Rheault J.-G."/>
            <person name="Trudel M.V."/>
            <person name="Vincent A.T."/>
            <person name="Brochu F."/>
            <person name="Boyle B."/>
            <person name="Tanaka K.H."/>
            <person name="Attere S.A."/>
            <person name="Jubinville E."/>
            <person name="Frenette M."/>
            <person name="Derome N."/>
            <person name="Charette S.J."/>
        </authorList>
    </citation>
    <scope>NUCLEOTIDE SEQUENCE</scope>
    <source>
        <strain evidence="1">09-0167</strain>
    </source>
</reference>
<evidence type="ECO:0000313" key="3">
    <source>
        <dbReference type="EMBL" id="AOA33834.1"/>
    </source>
</evidence>
<reference evidence="1" key="2">
    <citation type="journal article" date="2015" name="Vet. Microbiol.">
        <title>Variants of a genomic island in Aeromonas salmonicida subsp. salmonicida link isolates with their geographical origins.</title>
        <authorList>
            <person name="Emond-Rheault J.G."/>
            <person name="Vincent A.T."/>
            <person name="Trudel M.V."/>
            <person name="Brochu F."/>
            <person name="Boyle B."/>
            <person name="Tanaka K.H."/>
            <person name="Attere S.A."/>
            <person name="Jubinville E."/>
            <person name="Loch T.P."/>
            <person name="Winters A.D."/>
            <person name="Faisal M."/>
            <person name="Frenette M."/>
            <person name="Derome N."/>
            <person name="Charette S.J."/>
        </authorList>
    </citation>
    <scope>NUCLEOTIDE SEQUENCE</scope>
    <source>
        <strain evidence="1">09-0167</strain>
    </source>
</reference>
<dbReference type="EMBL" id="KP861348">
    <property type="protein sequence ID" value="AKD43420.1"/>
    <property type="molecule type" value="Genomic_DNA"/>
</dbReference>
<dbReference type="RefSeq" id="WP_043144121.1">
    <property type="nucleotide sequence ID" value="NZ_JRYV01000095.1"/>
</dbReference>
<reference evidence="2" key="3">
    <citation type="submission" date="2015-02" db="EMBL/GenBank/DDBJ databases">
        <title>AsaGEI2b: a new variant of a genomic island revealed by the draft genome sequence of the Aeromonas salmonicida subsp. salmonicida JF3224 strain isolated from a wild fish in Switzerland.</title>
        <authorList>
            <person name="Emond-Rheault J.-G."/>
            <person name="Vincent A.T."/>
            <person name="Trudel M.V."/>
            <person name="Frey J."/>
            <person name="Frenette M."/>
            <person name="Charette S.J."/>
        </authorList>
    </citation>
    <scope>NUCLEOTIDE SEQUENCE</scope>
    <source>
        <strain evidence="2">JF3224</strain>
    </source>
</reference>
<reference evidence="3" key="4">
    <citation type="journal article" date="2016" name="FEMS Microbiol. Lett.">
        <title>Aeromonas salmonicida subsp. salmonicida strains isolated from Chinese freshwater fish contain a novel genomic island and possible regional-specific mobile genetic elements profiles.</title>
        <authorList>
            <person name="Long M."/>
            <person name="Nielsen T.K."/>
            <person name="Leisner J.J."/>
            <person name="Hansen L.H."/>
            <person name="Shen Z.X."/>
            <person name="Zhang Q.Q."/>
            <person name="Li A."/>
        </authorList>
    </citation>
    <scope>NUCLEOTIDE SEQUENCE</scope>
    <source>
        <strain evidence="3">BG</strain>
    </source>
</reference>
<dbReference type="EMBL" id="KJ626180">
    <property type="protein sequence ID" value="AIZ49707.1"/>
    <property type="molecule type" value="Genomic_DNA"/>
</dbReference>
<dbReference type="EMBL" id="KU923576">
    <property type="protein sequence ID" value="AOA33834.1"/>
    <property type="molecule type" value="Genomic_DNA"/>
</dbReference>
<dbReference type="PATRIC" id="fig|29491.14.peg.4431"/>
<accession>A0A0B0EZG0</accession>
<keyword evidence="1" id="KW-0238">DNA-binding</keyword>
<proteinExistence type="predicted"/>
<dbReference type="AlphaFoldDB" id="A0A0B0EZG0"/>